<evidence type="ECO:0008006" key="10">
    <source>
        <dbReference type="Google" id="ProtNLM"/>
    </source>
</evidence>
<evidence type="ECO:0000256" key="1">
    <source>
        <dbReference type="ARBA" id="ARBA00004651"/>
    </source>
</evidence>
<feature type="transmembrane region" description="Helical" evidence="7">
    <location>
        <begin position="292"/>
        <end position="313"/>
    </location>
</feature>
<evidence type="ECO:0000256" key="5">
    <source>
        <dbReference type="ARBA" id="ARBA00022989"/>
    </source>
</evidence>
<dbReference type="InterPro" id="IPR053166">
    <property type="entry name" value="UPF0718_permease"/>
</dbReference>
<feature type="transmembrane region" description="Helical" evidence="7">
    <location>
        <begin position="199"/>
        <end position="217"/>
    </location>
</feature>
<evidence type="ECO:0000313" key="8">
    <source>
        <dbReference type="EMBL" id="RLJ70184.1"/>
    </source>
</evidence>
<gene>
    <name evidence="8" type="ORF">BCF55_0450</name>
</gene>
<feature type="transmembrane region" description="Helical" evidence="7">
    <location>
        <begin position="31"/>
        <end position="53"/>
    </location>
</feature>
<evidence type="ECO:0000256" key="6">
    <source>
        <dbReference type="ARBA" id="ARBA00023136"/>
    </source>
</evidence>
<keyword evidence="9" id="KW-1185">Reference proteome</keyword>
<dbReference type="EMBL" id="RCCJ01000001">
    <property type="protein sequence ID" value="RLJ70184.1"/>
    <property type="molecule type" value="Genomic_DNA"/>
</dbReference>
<keyword evidence="4 7" id="KW-0812">Transmembrane</keyword>
<dbReference type="PANTHER" id="PTHR42775:SF1">
    <property type="entry name" value="PERMEASE RV2963-RELATED"/>
    <property type="match status" value="1"/>
</dbReference>
<dbReference type="Pfam" id="PF03773">
    <property type="entry name" value="ArsP_1"/>
    <property type="match status" value="1"/>
</dbReference>
<keyword evidence="6 7" id="KW-0472">Membrane</keyword>
<dbReference type="RefSeq" id="WP_121009367.1">
    <property type="nucleotide sequence ID" value="NZ_RCCJ01000001.1"/>
</dbReference>
<feature type="transmembrane region" description="Helical" evidence="7">
    <location>
        <begin position="229"/>
        <end position="245"/>
    </location>
</feature>
<dbReference type="GO" id="GO:0005886">
    <property type="term" value="C:plasma membrane"/>
    <property type="evidence" value="ECO:0007669"/>
    <property type="project" value="UniProtKB-SubCell"/>
</dbReference>
<feature type="transmembrane region" description="Helical" evidence="7">
    <location>
        <begin position="108"/>
        <end position="127"/>
    </location>
</feature>
<comment type="subcellular location">
    <subcellularLocation>
        <location evidence="1">Cell membrane</location>
        <topology evidence="1">Multi-pass membrane protein</topology>
    </subcellularLocation>
</comment>
<feature type="transmembrane region" description="Helical" evidence="7">
    <location>
        <begin position="134"/>
        <end position="153"/>
    </location>
</feature>
<comment type="caution">
    <text evidence="8">The sequence shown here is derived from an EMBL/GenBank/DDBJ whole genome shotgun (WGS) entry which is preliminary data.</text>
</comment>
<dbReference type="PANTHER" id="PTHR42775">
    <property type="entry name" value="PERMEASE RV2963-RELATED"/>
    <property type="match status" value="1"/>
</dbReference>
<dbReference type="Proteomes" id="UP000267841">
    <property type="component" value="Unassembled WGS sequence"/>
</dbReference>
<name>A0A497XPK6_9AQUI</name>
<dbReference type="AlphaFoldDB" id="A0A497XPK6"/>
<dbReference type="OrthoDB" id="9777774at2"/>
<dbReference type="InterPro" id="IPR005524">
    <property type="entry name" value="DUF318"/>
</dbReference>
<evidence type="ECO:0000256" key="4">
    <source>
        <dbReference type="ARBA" id="ARBA00022692"/>
    </source>
</evidence>
<feature type="transmembrane region" description="Helical" evidence="7">
    <location>
        <begin position="265"/>
        <end position="285"/>
    </location>
</feature>
<evidence type="ECO:0000256" key="7">
    <source>
        <dbReference type="SAM" id="Phobius"/>
    </source>
</evidence>
<sequence>MFWIYERLADLIVYNLLNLQQGERLAEALHFFIYDTLKIFTLLFLVIFFMSLVRSYFPLERTRRIISRHKKLALPLSAFLGVLTPFCSCSAVPMFIGFVEAGIPLEATFTFLVASPTVNEMALGLLLSLFGLKVALLYIGLGIAVAVFSGYLIGKANPRSLIEDYVFQVQMGESEVKDISFKERLKLSLESVREIVGKVWIYILIAIGIGSFIHGYVPQDLIEKVAKASGIFGVPLAVVMGIPLYSNAAGVLPVIQPLIDKGVPIGTALAFMMSVTALSLPEFLILKQIMKVKLIAIFAGVVGTSIIVAGYIFNLVL</sequence>
<accession>A0A497XPK6</accession>
<evidence type="ECO:0000256" key="3">
    <source>
        <dbReference type="ARBA" id="ARBA00022475"/>
    </source>
</evidence>
<keyword evidence="3" id="KW-1003">Cell membrane</keyword>
<comment type="similarity">
    <text evidence="2">Belongs to the UPF0718 family.</text>
</comment>
<protein>
    <recommendedName>
        <fullName evidence="10">Permease</fullName>
    </recommendedName>
</protein>
<organism evidence="8 9">
    <name type="scientific">Hydrogenivirga caldilitoris</name>
    <dbReference type="NCBI Taxonomy" id="246264"/>
    <lineage>
        <taxon>Bacteria</taxon>
        <taxon>Pseudomonadati</taxon>
        <taxon>Aquificota</taxon>
        <taxon>Aquificia</taxon>
        <taxon>Aquificales</taxon>
        <taxon>Aquificaceae</taxon>
        <taxon>Hydrogenivirga</taxon>
    </lineage>
</organism>
<proteinExistence type="inferred from homology"/>
<evidence type="ECO:0000313" key="9">
    <source>
        <dbReference type="Proteomes" id="UP000267841"/>
    </source>
</evidence>
<reference evidence="8 9" key="1">
    <citation type="submission" date="2018-10" db="EMBL/GenBank/DDBJ databases">
        <title>Genomic Encyclopedia of Archaeal and Bacterial Type Strains, Phase II (KMG-II): from individual species to whole genera.</title>
        <authorList>
            <person name="Goeker M."/>
        </authorList>
    </citation>
    <scope>NUCLEOTIDE SEQUENCE [LARGE SCALE GENOMIC DNA]</scope>
    <source>
        <strain evidence="8 9">DSM 16510</strain>
    </source>
</reference>
<keyword evidence="5 7" id="KW-1133">Transmembrane helix</keyword>
<evidence type="ECO:0000256" key="2">
    <source>
        <dbReference type="ARBA" id="ARBA00006386"/>
    </source>
</evidence>
<feature type="transmembrane region" description="Helical" evidence="7">
    <location>
        <begin position="74"/>
        <end position="96"/>
    </location>
</feature>